<name>A0A8J6FSQ8_ELECQ</name>
<dbReference type="Proteomes" id="UP000770717">
    <property type="component" value="Unassembled WGS sequence"/>
</dbReference>
<comment type="caution">
    <text evidence="1">The sequence shown here is derived from an EMBL/GenBank/DDBJ whole genome shotgun (WGS) entry which is preliminary data.</text>
</comment>
<evidence type="ECO:0000313" key="1">
    <source>
        <dbReference type="EMBL" id="KAG9493097.1"/>
    </source>
</evidence>
<dbReference type="EMBL" id="WNTK01000001">
    <property type="protein sequence ID" value="KAG9493097.1"/>
    <property type="molecule type" value="Genomic_DNA"/>
</dbReference>
<keyword evidence="2" id="KW-1185">Reference proteome</keyword>
<sequence length="103" mass="11756">MLLLILSLPEAGSDPSIIYFTWNLPSLLLRSRCCRLRGACVLALYICMCVHFVMEVYSADEEDCNHSHVADLSYDPWQLLQLEPCRVFIQICTQNTGMTQNNV</sequence>
<accession>A0A8J6FSQ8</accession>
<reference evidence="1" key="1">
    <citation type="thesis" date="2020" institute="ProQuest LLC" country="789 East Eisenhower Parkway, Ann Arbor, MI, USA">
        <title>Comparative Genomics and Chromosome Evolution.</title>
        <authorList>
            <person name="Mudd A.B."/>
        </authorList>
    </citation>
    <scope>NUCLEOTIDE SEQUENCE</scope>
    <source>
        <strain evidence="1">HN-11 Male</strain>
        <tissue evidence="1">Kidney and liver</tissue>
    </source>
</reference>
<gene>
    <name evidence="1" type="ORF">GDO78_001164</name>
</gene>
<organism evidence="1 2">
    <name type="scientific">Eleutherodactylus coqui</name>
    <name type="common">Puerto Rican coqui</name>
    <dbReference type="NCBI Taxonomy" id="57060"/>
    <lineage>
        <taxon>Eukaryota</taxon>
        <taxon>Metazoa</taxon>
        <taxon>Chordata</taxon>
        <taxon>Craniata</taxon>
        <taxon>Vertebrata</taxon>
        <taxon>Euteleostomi</taxon>
        <taxon>Amphibia</taxon>
        <taxon>Batrachia</taxon>
        <taxon>Anura</taxon>
        <taxon>Neobatrachia</taxon>
        <taxon>Hyloidea</taxon>
        <taxon>Eleutherodactylidae</taxon>
        <taxon>Eleutherodactylinae</taxon>
        <taxon>Eleutherodactylus</taxon>
        <taxon>Eleutherodactylus</taxon>
    </lineage>
</organism>
<evidence type="ECO:0000313" key="2">
    <source>
        <dbReference type="Proteomes" id="UP000770717"/>
    </source>
</evidence>
<protein>
    <submittedName>
        <fullName evidence="1">Uncharacterized protein</fullName>
    </submittedName>
</protein>
<proteinExistence type="predicted"/>
<dbReference type="AlphaFoldDB" id="A0A8J6FSQ8"/>